<comment type="subcellular location">
    <subcellularLocation>
        <location evidence="1">Nucleus</location>
    </subcellularLocation>
</comment>
<dbReference type="InterPro" id="IPR052035">
    <property type="entry name" value="ZnF_BED_domain_contain"/>
</dbReference>
<evidence type="ECO:0000256" key="5">
    <source>
        <dbReference type="ARBA" id="ARBA00023015"/>
    </source>
</evidence>
<evidence type="ECO:0000313" key="12">
    <source>
        <dbReference type="RefSeq" id="XP_049308916.1"/>
    </source>
</evidence>
<dbReference type="PROSITE" id="PS50808">
    <property type="entry name" value="ZF_BED"/>
    <property type="match status" value="1"/>
</dbReference>
<proteinExistence type="predicted"/>
<accession>A0ABM3JI63</accession>
<dbReference type="Pfam" id="PF02892">
    <property type="entry name" value="zf-BED"/>
    <property type="match status" value="1"/>
</dbReference>
<feature type="region of interest" description="Disordered" evidence="9">
    <location>
        <begin position="477"/>
        <end position="507"/>
    </location>
</feature>
<dbReference type="SMART" id="SM00614">
    <property type="entry name" value="ZnF_BED"/>
    <property type="match status" value="1"/>
</dbReference>
<keyword evidence="7" id="KW-0539">Nucleus</keyword>
<organism evidence="11 12">
    <name type="scientific">Bactrocera dorsalis</name>
    <name type="common">Oriental fruit fly</name>
    <name type="synonym">Dacus dorsalis</name>
    <dbReference type="NCBI Taxonomy" id="27457"/>
    <lineage>
        <taxon>Eukaryota</taxon>
        <taxon>Metazoa</taxon>
        <taxon>Ecdysozoa</taxon>
        <taxon>Arthropoda</taxon>
        <taxon>Hexapoda</taxon>
        <taxon>Insecta</taxon>
        <taxon>Pterygota</taxon>
        <taxon>Neoptera</taxon>
        <taxon>Endopterygota</taxon>
        <taxon>Diptera</taxon>
        <taxon>Brachycera</taxon>
        <taxon>Muscomorpha</taxon>
        <taxon>Tephritoidea</taxon>
        <taxon>Tephritidae</taxon>
        <taxon>Bactrocera</taxon>
        <taxon>Bactrocera</taxon>
    </lineage>
</organism>
<gene>
    <name evidence="12" type="primary">LOC125777702</name>
</gene>
<dbReference type="PANTHER" id="PTHR46481">
    <property type="entry name" value="ZINC FINGER BED DOMAIN-CONTAINING PROTEIN 4"/>
    <property type="match status" value="1"/>
</dbReference>
<evidence type="ECO:0000256" key="9">
    <source>
        <dbReference type="SAM" id="MobiDB-lite"/>
    </source>
</evidence>
<dbReference type="InterPro" id="IPR036236">
    <property type="entry name" value="Znf_C2H2_sf"/>
</dbReference>
<evidence type="ECO:0000256" key="8">
    <source>
        <dbReference type="PROSITE-ProRule" id="PRU00027"/>
    </source>
</evidence>
<evidence type="ECO:0000256" key="6">
    <source>
        <dbReference type="ARBA" id="ARBA00023163"/>
    </source>
</evidence>
<reference evidence="11" key="1">
    <citation type="submission" date="2025-05" db="UniProtKB">
        <authorList>
            <consortium name="RefSeq"/>
        </authorList>
    </citation>
    <scope>NUCLEOTIDE SEQUENCE [LARGE SCALE GENOMIC DNA]</scope>
</reference>
<keyword evidence="2" id="KW-0479">Metal-binding</keyword>
<evidence type="ECO:0000256" key="3">
    <source>
        <dbReference type="ARBA" id="ARBA00022771"/>
    </source>
</evidence>
<dbReference type="Proteomes" id="UP001652620">
    <property type="component" value="Chromosome 1"/>
</dbReference>
<evidence type="ECO:0000259" key="10">
    <source>
        <dbReference type="PROSITE" id="PS50808"/>
    </source>
</evidence>
<name>A0ABM3JI63_BACDO</name>
<keyword evidence="5" id="KW-0805">Transcription regulation</keyword>
<feature type="domain" description="BED-type" evidence="10">
    <location>
        <begin position="4"/>
        <end position="47"/>
    </location>
</feature>
<dbReference type="SUPFAM" id="SSF53098">
    <property type="entry name" value="Ribonuclease H-like"/>
    <property type="match status" value="2"/>
</dbReference>
<evidence type="ECO:0000256" key="2">
    <source>
        <dbReference type="ARBA" id="ARBA00022723"/>
    </source>
</evidence>
<keyword evidence="6" id="KW-0804">Transcription</keyword>
<dbReference type="InterPro" id="IPR003656">
    <property type="entry name" value="Znf_BED"/>
</dbReference>
<feature type="compositionally biased region" description="Polar residues" evidence="9">
    <location>
        <begin position="484"/>
        <end position="507"/>
    </location>
</feature>
<keyword evidence="3 8" id="KW-0863">Zinc-finger</keyword>
<dbReference type="InterPro" id="IPR012337">
    <property type="entry name" value="RNaseH-like_sf"/>
</dbReference>
<reference evidence="12" key="2">
    <citation type="submission" date="2025-08" db="UniProtKB">
        <authorList>
            <consortium name="RefSeq"/>
        </authorList>
    </citation>
    <scope>IDENTIFICATION</scope>
    <source>
        <tissue evidence="12">Adult</tissue>
    </source>
</reference>
<evidence type="ECO:0000313" key="11">
    <source>
        <dbReference type="Proteomes" id="UP001652620"/>
    </source>
</evidence>
<dbReference type="RefSeq" id="XP_049308916.1">
    <property type="nucleotide sequence ID" value="XM_049452959.1"/>
</dbReference>
<sequence length="507" mass="57384">MGRSKQSEIWQFFDNNPDDGFATCKTCKNKLKNNRLSNLKTHLIKIHSINVSLNNTELSETSSITSLSKVIVKKKVTIKINKKQLLRSYIGLVTEDSIPFNVLNSVNMKHILNPICEGLFAADGKQRCLNASNSKKTLQIVANNIRNDITAEVKKRLLSLKIDSSTRLYRNIFGISAQFITNVLIKSRVLGMVELKGARSSTSKNLAMEIIKTLKKYDITLRQIVSVTSDNGANMLKATKILSFVWQEELEENEADCANDEYLKKIELVEEMLDMLLGDIQVCRCAAHTSQLWALDVTKSSAVTKYLLTCRMVELKGARSSTSKNLAMEIIKTLKKYDITLRQIVSVTSDNGANMLKATKILSFVWQEELEENEADCANDEYLKKIELVEEMLDMLLGDIQVCRCAAHTSQLWALDVTKSSAVTKYLLTCRQTVYVKQNRRNKTNPRHLKKTIQENREDTILTTEGKIVHKANLRNNDEDNADINPSNILSSGNNRLTRSQVRVNRD</sequence>
<dbReference type="SUPFAM" id="SSF57667">
    <property type="entry name" value="beta-beta-alpha zinc fingers"/>
    <property type="match status" value="1"/>
</dbReference>
<evidence type="ECO:0000256" key="4">
    <source>
        <dbReference type="ARBA" id="ARBA00022833"/>
    </source>
</evidence>
<protein>
    <submittedName>
        <fullName evidence="12">Uncharacterized protein LOC125777702</fullName>
    </submittedName>
</protein>
<evidence type="ECO:0000256" key="1">
    <source>
        <dbReference type="ARBA" id="ARBA00004123"/>
    </source>
</evidence>
<keyword evidence="11" id="KW-1185">Reference proteome</keyword>
<dbReference type="GeneID" id="125777702"/>
<dbReference type="PANTHER" id="PTHR46481:SF10">
    <property type="entry name" value="ZINC FINGER BED DOMAIN-CONTAINING PROTEIN 39"/>
    <property type="match status" value="1"/>
</dbReference>
<evidence type="ECO:0000256" key="7">
    <source>
        <dbReference type="ARBA" id="ARBA00023242"/>
    </source>
</evidence>
<keyword evidence="4" id="KW-0862">Zinc</keyword>